<dbReference type="NCBIfam" id="TIGR01945">
    <property type="entry name" value="rnfC"/>
    <property type="match status" value="1"/>
</dbReference>
<proteinExistence type="inferred from homology"/>
<evidence type="ECO:0000256" key="8">
    <source>
        <dbReference type="HAMAP-Rule" id="MF_00461"/>
    </source>
</evidence>
<evidence type="ECO:0000256" key="3">
    <source>
        <dbReference type="ARBA" id="ARBA00022723"/>
    </source>
</evidence>
<name>R1CT11_9FIRM</name>
<evidence type="ECO:0000313" key="10">
    <source>
        <dbReference type="EMBL" id="EOC99838.1"/>
    </source>
</evidence>
<feature type="binding site" evidence="8">
    <location>
        <position position="372"/>
    </location>
    <ligand>
        <name>[4Fe-4S] cluster</name>
        <dbReference type="ChEBI" id="CHEBI:49883"/>
        <label>1</label>
    </ligand>
</feature>
<dbReference type="GO" id="GO:0022900">
    <property type="term" value="P:electron transport chain"/>
    <property type="evidence" value="ECO:0007669"/>
    <property type="project" value="UniProtKB-UniRule"/>
</dbReference>
<comment type="subcellular location">
    <subcellularLocation>
        <location evidence="8">Cell membrane</location>
        <topology evidence="8">Peripheral membrane protein</topology>
    </subcellularLocation>
</comment>
<dbReference type="OrthoDB" id="9767754at2"/>
<reference evidence="10 11" key="1">
    <citation type="journal article" date="2015" name="Geomicrobiol. J.">
        <title>Caldisalinibacter kiritimatiensis gen. nov., sp. nov., a moderately thermohalophilic thiosulfate-reducing bacterium from a hypersaline microbial mat.</title>
        <authorList>
            <person name="Ben Hania W."/>
            <person name="Joseph M."/>
            <person name="Fiebig A."/>
            <person name="Bunk B."/>
            <person name="Klenk H.-P."/>
            <person name="Fardeau M.-L."/>
            <person name="Spring S."/>
        </authorList>
    </citation>
    <scope>NUCLEOTIDE SEQUENCE [LARGE SCALE GENOMIC DNA]</scope>
    <source>
        <strain evidence="10 11">L21-TH-D2</strain>
    </source>
</reference>
<dbReference type="InterPro" id="IPR011538">
    <property type="entry name" value="Nuo51_FMN-bd"/>
</dbReference>
<keyword evidence="1 8" id="KW-0813">Transport</keyword>
<feature type="binding site" evidence="8">
    <location>
        <position position="379"/>
    </location>
    <ligand>
        <name>[4Fe-4S] cluster</name>
        <dbReference type="ChEBI" id="CHEBI:49883"/>
        <label>2</label>
    </ligand>
</feature>
<feature type="binding site" evidence="8">
    <location>
        <position position="411"/>
    </location>
    <ligand>
        <name>[4Fe-4S] cluster</name>
        <dbReference type="ChEBI" id="CHEBI:49883"/>
        <label>2</label>
    </ligand>
</feature>
<dbReference type="eggNOG" id="COG4656">
    <property type="taxonomic scope" value="Bacteria"/>
</dbReference>
<evidence type="ECO:0000259" key="9">
    <source>
        <dbReference type="PROSITE" id="PS51379"/>
    </source>
</evidence>
<dbReference type="GO" id="GO:0009055">
    <property type="term" value="F:electron transfer activity"/>
    <property type="evidence" value="ECO:0007669"/>
    <property type="project" value="InterPro"/>
</dbReference>
<comment type="caution">
    <text evidence="10">The sequence shown here is derived from an EMBL/GenBank/DDBJ whole genome shotgun (WGS) entry which is preliminary data.</text>
</comment>
<sequence length="444" mass="47496">MSLKNLTFKGGIHPPHYKKATEGVPIERAKAPETVVIPMQQHIGAPCEPVVKVGDKVKVGQKIGEPKAFVSAPIHSSVSGVVKKITSMNTPTGSKVTCVVIESDGNNEVHETVKPKGDLDSLSGKEIVEVVKEAGITGMGGAGFPTHVKLSPPSDKKIDTVILNGAECEPYLTADHRLMLEQPEKVVFGLKAIMKAVGVEKGYIGIENNKPDAVEAMEKVVANEPNIEVASLVTKYPQGDEKRLINAVTGREVPSGGLPMDVGVVVNNVGTAAAIADAIQTGMPLIERIVTITGSAIKEPKNLIVKIGTSFKEVIEQCEGYKGQLGKIVSGGPMMGIAQFTDEVPVIKGTSGILVLNEKEAKVPDPQPCIRCGKCVDICPVNLQPLFLSQFSLRKMYDEADKYHILDCIECGSCSFVCPSKRPLVEAIRVGKREVIAKRKKAQK</sequence>
<dbReference type="InterPro" id="IPR017896">
    <property type="entry name" value="4Fe4S_Fe-S-bd"/>
</dbReference>
<evidence type="ECO:0000256" key="2">
    <source>
        <dbReference type="ARBA" id="ARBA00022485"/>
    </source>
</evidence>
<dbReference type="Pfam" id="PF13375">
    <property type="entry name" value="RnfC_N"/>
    <property type="match status" value="1"/>
</dbReference>
<dbReference type="Gene3D" id="3.30.70.20">
    <property type="match status" value="1"/>
</dbReference>
<feature type="binding site" evidence="8">
    <location>
        <position position="418"/>
    </location>
    <ligand>
        <name>[4Fe-4S] cluster</name>
        <dbReference type="ChEBI" id="CHEBI:49883"/>
        <label>1</label>
    </ligand>
</feature>
<evidence type="ECO:0000256" key="6">
    <source>
        <dbReference type="ARBA" id="ARBA00023004"/>
    </source>
</evidence>
<dbReference type="PROSITE" id="PS51379">
    <property type="entry name" value="4FE4S_FER_2"/>
    <property type="match status" value="2"/>
</dbReference>
<keyword evidence="8" id="KW-0472">Membrane</keyword>
<comment type="function">
    <text evidence="8">Part of a membrane-bound complex that couples electron transfer with translocation of ions across the membrane.</text>
</comment>
<keyword evidence="8" id="KW-1278">Translocase</keyword>
<keyword evidence="3 8" id="KW-0479">Metal-binding</keyword>
<dbReference type="SUPFAM" id="SSF142019">
    <property type="entry name" value="Nqo1 FMN-binding domain-like"/>
    <property type="match status" value="1"/>
</dbReference>
<comment type="cofactor">
    <cofactor evidence="8">
        <name>[4Fe-4S] cluster</name>
        <dbReference type="ChEBI" id="CHEBI:49883"/>
    </cofactor>
    <text evidence="8">Binds 2 [4Fe-4S] clusters per subunit.</text>
</comment>
<dbReference type="NCBIfam" id="NF003454">
    <property type="entry name" value="PRK05035.1"/>
    <property type="match status" value="1"/>
</dbReference>
<dbReference type="Proteomes" id="UP000013378">
    <property type="component" value="Unassembled WGS sequence"/>
</dbReference>
<dbReference type="GO" id="GO:0046872">
    <property type="term" value="F:metal ion binding"/>
    <property type="evidence" value="ECO:0007669"/>
    <property type="project" value="UniProtKB-KW"/>
</dbReference>
<evidence type="ECO:0000256" key="1">
    <source>
        <dbReference type="ARBA" id="ARBA00022448"/>
    </source>
</evidence>
<dbReference type="GO" id="GO:0005886">
    <property type="term" value="C:plasma membrane"/>
    <property type="evidence" value="ECO:0007669"/>
    <property type="project" value="UniProtKB-SubCell"/>
</dbReference>
<dbReference type="SUPFAM" id="SSF46548">
    <property type="entry name" value="alpha-helical ferredoxin"/>
    <property type="match status" value="1"/>
</dbReference>
<evidence type="ECO:0000313" key="11">
    <source>
        <dbReference type="Proteomes" id="UP000013378"/>
    </source>
</evidence>
<keyword evidence="5 8" id="KW-0249">Electron transport</keyword>
<dbReference type="STRING" id="1304284.L21TH_2143"/>
<feature type="binding site" evidence="8">
    <location>
        <position position="369"/>
    </location>
    <ligand>
        <name>[4Fe-4S] cluster</name>
        <dbReference type="ChEBI" id="CHEBI:49883"/>
        <label>1</label>
    </ligand>
</feature>
<comment type="similarity">
    <text evidence="8">Belongs to the 4Fe4S bacterial-type ferredoxin family. RnfC subfamily.</text>
</comment>
<dbReference type="PANTHER" id="PTHR43034">
    <property type="entry name" value="ION-TRANSLOCATING OXIDOREDUCTASE COMPLEX SUBUNIT C"/>
    <property type="match status" value="1"/>
</dbReference>
<feature type="binding site" evidence="8">
    <location>
        <position position="414"/>
    </location>
    <ligand>
        <name>[4Fe-4S] cluster</name>
        <dbReference type="ChEBI" id="CHEBI:49883"/>
        <label>2</label>
    </ligand>
</feature>
<feature type="binding site" evidence="8">
    <location>
        <position position="408"/>
    </location>
    <ligand>
        <name>[4Fe-4S] cluster</name>
        <dbReference type="ChEBI" id="CHEBI:49883"/>
        <label>2</label>
    </ligand>
</feature>
<keyword evidence="4 8" id="KW-0677">Repeat</keyword>
<feature type="binding site" evidence="8">
    <location>
        <position position="375"/>
    </location>
    <ligand>
        <name>[4Fe-4S] cluster</name>
        <dbReference type="ChEBI" id="CHEBI:49883"/>
        <label>1</label>
    </ligand>
</feature>
<dbReference type="EMBL" id="ARZA01000236">
    <property type="protein sequence ID" value="EOC99838.1"/>
    <property type="molecule type" value="Genomic_DNA"/>
</dbReference>
<dbReference type="InterPro" id="IPR037225">
    <property type="entry name" value="Nuo51_FMN-bd_sf"/>
</dbReference>
<keyword evidence="6 8" id="KW-0408">Iron</keyword>
<dbReference type="InterPro" id="IPR010208">
    <property type="entry name" value="Ion_transpt_RnfC/RsxC"/>
</dbReference>
<evidence type="ECO:0000256" key="4">
    <source>
        <dbReference type="ARBA" id="ARBA00022737"/>
    </source>
</evidence>
<dbReference type="InterPro" id="IPR019554">
    <property type="entry name" value="Soluble_ligand-bd"/>
</dbReference>
<keyword evidence="2 8" id="KW-0004">4Fe-4S</keyword>
<dbReference type="AlphaFoldDB" id="R1CT11"/>
<dbReference type="Pfam" id="PF01512">
    <property type="entry name" value="Complex1_51K"/>
    <property type="match status" value="1"/>
</dbReference>
<evidence type="ECO:0000256" key="5">
    <source>
        <dbReference type="ARBA" id="ARBA00022982"/>
    </source>
</evidence>
<feature type="domain" description="4Fe-4S ferredoxin-type" evidence="9">
    <location>
        <begin position="399"/>
        <end position="428"/>
    </location>
</feature>
<dbReference type="HAMAP" id="MF_00461">
    <property type="entry name" value="RsxC_RnfC"/>
    <property type="match status" value="1"/>
</dbReference>
<keyword evidence="8" id="KW-1003">Cell membrane</keyword>
<accession>R1CT11</accession>
<feature type="domain" description="4Fe-4S ferredoxin-type" evidence="9">
    <location>
        <begin position="359"/>
        <end position="389"/>
    </location>
</feature>
<dbReference type="Pfam" id="PF10531">
    <property type="entry name" value="SLBB"/>
    <property type="match status" value="1"/>
</dbReference>
<dbReference type="Gene3D" id="3.40.50.11540">
    <property type="entry name" value="NADH-ubiquinone oxidoreductase 51kDa subunit"/>
    <property type="match status" value="1"/>
</dbReference>
<dbReference type="GO" id="GO:0051539">
    <property type="term" value="F:4 iron, 4 sulfur cluster binding"/>
    <property type="evidence" value="ECO:0007669"/>
    <property type="project" value="UniProtKB-KW"/>
</dbReference>
<gene>
    <name evidence="8" type="primary">rnfC</name>
    <name evidence="10" type="ORF">L21TH_2143</name>
</gene>
<dbReference type="PROSITE" id="PS00198">
    <property type="entry name" value="4FE4S_FER_1"/>
    <property type="match status" value="1"/>
</dbReference>
<dbReference type="EC" id="7.-.-.-" evidence="8"/>
<dbReference type="RefSeq" id="WP_006315722.1">
    <property type="nucleotide sequence ID" value="NZ_ARZA01000236.1"/>
</dbReference>
<keyword evidence="7 8" id="KW-0411">Iron-sulfur</keyword>
<protein>
    <recommendedName>
        <fullName evidence="8">Ion-translocating oxidoreductase complex subunit C</fullName>
        <ecNumber evidence="8">7.-.-.-</ecNumber>
    </recommendedName>
    <alternativeName>
        <fullName evidence="8">Rnf electron transport complex subunit C</fullName>
    </alternativeName>
</protein>
<comment type="subunit">
    <text evidence="8">The complex is composed of six subunits: RnfA, RnfB, RnfC, RnfD, RnfE and RnfG.</text>
</comment>
<dbReference type="Pfam" id="PF12838">
    <property type="entry name" value="Fer4_7"/>
    <property type="match status" value="1"/>
</dbReference>
<organism evidence="10 11">
    <name type="scientific">Caldisalinibacter kiritimatiensis</name>
    <dbReference type="NCBI Taxonomy" id="1304284"/>
    <lineage>
        <taxon>Bacteria</taxon>
        <taxon>Bacillati</taxon>
        <taxon>Bacillota</taxon>
        <taxon>Tissierellia</taxon>
        <taxon>Tissierellales</taxon>
        <taxon>Thermohalobacteraceae</taxon>
        <taxon>Caldisalinibacter</taxon>
    </lineage>
</organism>
<dbReference type="PANTHER" id="PTHR43034:SF2">
    <property type="entry name" value="ION-TRANSLOCATING OXIDOREDUCTASE COMPLEX SUBUNIT C"/>
    <property type="match status" value="1"/>
</dbReference>
<evidence type="ECO:0000256" key="7">
    <source>
        <dbReference type="ARBA" id="ARBA00023014"/>
    </source>
</evidence>
<dbReference type="InterPro" id="IPR017900">
    <property type="entry name" value="4Fe4S_Fe_S_CS"/>
</dbReference>
<keyword evidence="11" id="KW-1185">Reference proteome</keyword>
<dbReference type="InterPro" id="IPR026902">
    <property type="entry name" value="RnfC_N"/>
</dbReference>
<dbReference type="PATRIC" id="fig|1304284.3.peg.2108"/>